<name>A0A078AHM5_STYLE</name>
<organism evidence="2 3">
    <name type="scientific">Stylonychia lemnae</name>
    <name type="common">Ciliate</name>
    <dbReference type="NCBI Taxonomy" id="5949"/>
    <lineage>
        <taxon>Eukaryota</taxon>
        <taxon>Sar</taxon>
        <taxon>Alveolata</taxon>
        <taxon>Ciliophora</taxon>
        <taxon>Intramacronucleata</taxon>
        <taxon>Spirotrichea</taxon>
        <taxon>Stichotrichia</taxon>
        <taxon>Sporadotrichida</taxon>
        <taxon>Oxytrichidae</taxon>
        <taxon>Stylonychinae</taxon>
        <taxon>Stylonychia</taxon>
    </lineage>
</organism>
<evidence type="ECO:0000256" key="1">
    <source>
        <dbReference type="SAM" id="MobiDB-lite"/>
    </source>
</evidence>
<feature type="region of interest" description="Disordered" evidence="1">
    <location>
        <begin position="100"/>
        <end position="242"/>
    </location>
</feature>
<accession>A0A078AHM5</accession>
<feature type="region of interest" description="Disordered" evidence="1">
    <location>
        <begin position="305"/>
        <end position="335"/>
    </location>
</feature>
<feature type="compositionally biased region" description="Polar residues" evidence="1">
    <location>
        <begin position="215"/>
        <end position="240"/>
    </location>
</feature>
<dbReference type="EMBL" id="CCKQ01010271">
    <property type="protein sequence ID" value="CDW81780.1"/>
    <property type="molecule type" value="Genomic_DNA"/>
</dbReference>
<evidence type="ECO:0000313" key="3">
    <source>
        <dbReference type="Proteomes" id="UP000039865"/>
    </source>
</evidence>
<keyword evidence="3" id="KW-1185">Reference proteome</keyword>
<sequence length="335" mass="40375">MIEERSIISLIIFRNKVFLKLALRAVQSLEAHQIKKLFELEENFDDLDWTEALNCLEAIRIEHDLEYVLKAFLSPRHTKSMLKYLQKELLHREKLFEQAKRQHEKEQEQEEREKDREERQKEREEELNERQREREIREQERKKERAEREKEREEELQEREKERQDREKERQDREKRQEEWEKSHQGKDIDDNDDGKGDHTVIIKPRPAKKDETQTIKLSPSPGSNWNIKSSGGEGNQFTFSFKGKDSKKQAKTVDVNYSEPKVEQYYVTDYEPYPVFYPDVQDTVWNFKESGNSRGNSVNVVINNPKKTPILNFNDPENQHHSKKHSKHQQTQQF</sequence>
<dbReference type="InParanoid" id="A0A078AHM5"/>
<proteinExistence type="predicted"/>
<gene>
    <name evidence="2" type="primary">Contig1921.g2080</name>
    <name evidence="2" type="ORF">STYLEM_10804</name>
</gene>
<feature type="compositionally biased region" description="Basic and acidic residues" evidence="1">
    <location>
        <begin position="100"/>
        <end position="201"/>
    </location>
</feature>
<dbReference type="AlphaFoldDB" id="A0A078AHM5"/>
<evidence type="ECO:0000313" key="2">
    <source>
        <dbReference type="EMBL" id="CDW81780.1"/>
    </source>
</evidence>
<protein>
    <submittedName>
        <fullName evidence="2">Uncharacterized protein</fullName>
    </submittedName>
</protein>
<reference evidence="2 3" key="1">
    <citation type="submission" date="2014-06" db="EMBL/GenBank/DDBJ databases">
        <authorList>
            <person name="Swart Estienne"/>
        </authorList>
    </citation>
    <scope>NUCLEOTIDE SEQUENCE [LARGE SCALE GENOMIC DNA]</scope>
    <source>
        <strain evidence="2 3">130c</strain>
    </source>
</reference>
<dbReference type="Proteomes" id="UP000039865">
    <property type="component" value="Unassembled WGS sequence"/>
</dbReference>